<evidence type="ECO:0000256" key="6">
    <source>
        <dbReference type="PROSITE-ProRule" id="PRU00169"/>
    </source>
</evidence>
<dbReference type="InterPro" id="IPR001789">
    <property type="entry name" value="Sig_transdc_resp-reg_receiver"/>
</dbReference>
<evidence type="ECO:0000256" key="2">
    <source>
        <dbReference type="ARBA" id="ARBA00023012"/>
    </source>
</evidence>
<dbReference type="Proteomes" id="UP000521676">
    <property type="component" value="Unassembled WGS sequence"/>
</dbReference>
<gene>
    <name evidence="8" type="ORF">HXX08_12320</name>
    <name evidence="9" type="ORF">OZ401_001809</name>
</gene>
<dbReference type="EMBL" id="JACATZ010000001">
    <property type="protein sequence ID" value="NWJ46657.1"/>
    <property type="molecule type" value="Genomic_DNA"/>
</dbReference>
<reference evidence="8 10" key="1">
    <citation type="submission" date="2020-06" db="EMBL/GenBank/DDBJ databases">
        <title>Anoxygenic phototrophic Chloroflexota member uses a Type I reaction center.</title>
        <authorList>
            <person name="Tsuji J.M."/>
            <person name="Shaw N.A."/>
            <person name="Nagashima S."/>
            <person name="Venkiteswaran J."/>
            <person name="Schiff S.L."/>
            <person name="Hanada S."/>
            <person name="Tank M."/>
            <person name="Neufeld J.D."/>
        </authorList>
    </citation>
    <scope>NUCLEOTIDE SEQUENCE [LARGE SCALE GENOMIC DNA]</scope>
    <source>
        <strain evidence="8">L227-S17</strain>
    </source>
</reference>
<dbReference type="InterPro" id="IPR050595">
    <property type="entry name" value="Bact_response_regulator"/>
</dbReference>
<dbReference type="EMBL" id="CP128399">
    <property type="protein sequence ID" value="WJW66027.1"/>
    <property type="molecule type" value="Genomic_DNA"/>
</dbReference>
<dbReference type="GO" id="GO:0000160">
    <property type="term" value="P:phosphorelay signal transduction system"/>
    <property type="evidence" value="ECO:0007669"/>
    <property type="project" value="UniProtKB-KW"/>
</dbReference>
<dbReference type="Pfam" id="PF00072">
    <property type="entry name" value="Response_reg"/>
    <property type="match status" value="1"/>
</dbReference>
<evidence type="ECO:0000313" key="11">
    <source>
        <dbReference type="Proteomes" id="UP001431572"/>
    </source>
</evidence>
<evidence type="ECO:0000256" key="5">
    <source>
        <dbReference type="ARBA" id="ARBA00023163"/>
    </source>
</evidence>
<dbReference type="Proteomes" id="UP001431572">
    <property type="component" value="Chromosome 1"/>
</dbReference>
<keyword evidence="1 6" id="KW-0597">Phosphoprotein</keyword>
<dbReference type="PROSITE" id="PS50110">
    <property type="entry name" value="RESPONSE_REGULATORY"/>
    <property type="match status" value="1"/>
</dbReference>
<dbReference type="SMART" id="SM00448">
    <property type="entry name" value="REC"/>
    <property type="match status" value="1"/>
</dbReference>
<evidence type="ECO:0000256" key="3">
    <source>
        <dbReference type="ARBA" id="ARBA00023015"/>
    </source>
</evidence>
<evidence type="ECO:0000313" key="8">
    <source>
        <dbReference type="EMBL" id="NWJ46657.1"/>
    </source>
</evidence>
<organism evidence="8 10">
    <name type="scientific">Candidatus Chlorohelix allophototropha</name>
    <dbReference type="NCBI Taxonomy" id="3003348"/>
    <lineage>
        <taxon>Bacteria</taxon>
        <taxon>Bacillati</taxon>
        <taxon>Chloroflexota</taxon>
        <taxon>Chloroflexia</taxon>
        <taxon>Candidatus Chloroheliales</taxon>
        <taxon>Candidatus Chloroheliaceae</taxon>
        <taxon>Candidatus Chlorohelix</taxon>
    </lineage>
</organism>
<dbReference type="PANTHER" id="PTHR44591:SF3">
    <property type="entry name" value="RESPONSE REGULATORY DOMAIN-CONTAINING PROTEIN"/>
    <property type="match status" value="1"/>
</dbReference>
<reference evidence="9" key="2">
    <citation type="journal article" date="2024" name="Nature">
        <title>Anoxygenic phototroph of the Chloroflexota uses a type I reaction centre.</title>
        <authorList>
            <person name="Tsuji J.M."/>
            <person name="Shaw N.A."/>
            <person name="Nagashima S."/>
            <person name="Venkiteswaran J.J."/>
            <person name="Schiff S.L."/>
            <person name="Watanabe T."/>
            <person name="Fukui M."/>
            <person name="Hanada S."/>
            <person name="Tank M."/>
            <person name="Neufeld J.D."/>
        </authorList>
    </citation>
    <scope>NUCLEOTIDE SEQUENCE</scope>
    <source>
        <strain evidence="9">L227-S17</strain>
    </source>
</reference>
<evidence type="ECO:0000256" key="4">
    <source>
        <dbReference type="ARBA" id="ARBA00023125"/>
    </source>
</evidence>
<dbReference type="GO" id="GO:0003677">
    <property type="term" value="F:DNA binding"/>
    <property type="evidence" value="ECO:0007669"/>
    <property type="project" value="UniProtKB-KW"/>
</dbReference>
<evidence type="ECO:0000313" key="9">
    <source>
        <dbReference type="EMBL" id="WJW66027.1"/>
    </source>
</evidence>
<keyword evidence="3" id="KW-0805">Transcription regulation</keyword>
<dbReference type="InterPro" id="IPR011006">
    <property type="entry name" value="CheY-like_superfamily"/>
</dbReference>
<dbReference type="AlphaFoldDB" id="A0A8T7M024"/>
<dbReference type="PANTHER" id="PTHR44591">
    <property type="entry name" value="STRESS RESPONSE REGULATOR PROTEIN 1"/>
    <property type="match status" value="1"/>
</dbReference>
<dbReference type="SUPFAM" id="SSF52172">
    <property type="entry name" value="CheY-like"/>
    <property type="match status" value="1"/>
</dbReference>
<feature type="domain" description="Response regulatory" evidence="7">
    <location>
        <begin position="24"/>
        <end position="141"/>
    </location>
</feature>
<evidence type="ECO:0000256" key="1">
    <source>
        <dbReference type="ARBA" id="ARBA00022553"/>
    </source>
</evidence>
<sequence>MQPAYLTEQPLTNVMTMIENLPKRILIVDDDTDILTLLKFQLRYTGWTISTATDGAEALELFLSTPFDLVLTDAMMPGMSGYDLARLVRTSEKGCSTPIIMLSAILDTPDQLELAKDSGVDVYMTKPHDRRKLQEQINALLESPPRRQVSTV</sequence>
<dbReference type="CDD" id="cd17574">
    <property type="entry name" value="REC_OmpR"/>
    <property type="match status" value="1"/>
</dbReference>
<keyword evidence="4" id="KW-0238">DNA-binding</keyword>
<dbReference type="Gene3D" id="3.40.50.2300">
    <property type="match status" value="1"/>
</dbReference>
<dbReference type="RefSeq" id="WP_341467910.1">
    <property type="nucleotide sequence ID" value="NZ_CP128399.1"/>
</dbReference>
<feature type="modified residue" description="4-aspartylphosphate" evidence="6">
    <location>
        <position position="73"/>
    </location>
</feature>
<keyword evidence="2" id="KW-0902">Two-component regulatory system</keyword>
<keyword evidence="5" id="KW-0804">Transcription</keyword>
<keyword evidence="11" id="KW-1185">Reference proteome</keyword>
<name>A0A8T7M024_9CHLR</name>
<dbReference type="FunFam" id="3.40.50.2300:FF:000001">
    <property type="entry name" value="DNA-binding response regulator PhoB"/>
    <property type="match status" value="1"/>
</dbReference>
<evidence type="ECO:0000259" key="7">
    <source>
        <dbReference type="PROSITE" id="PS50110"/>
    </source>
</evidence>
<proteinExistence type="predicted"/>
<evidence type="ECO:0000313" key="10">
    <source>
        <dbReference type="Proteomes" id="UP000521676"/>
    </source>
</evidence>
<accession>A0A8T7M024</accession>
<protein>
    <submittedName>
        <fullName evidence="8">Response regulator</fullName>
    </submittedName>
</protein>